<evidence type="ECO:0008006" key="4">
    <source>
        <dbReference type="Google" id="ProtNLM"/>
    </source>
</evidence>
<feature type="region of interest" description="Disordered" evidence="1">
    <location>
        <begin position="444"/>
        <end position="465"/>
    </location>
</feature>
<dbReference type="InterPro" id="IPR012337">
    <property type="entry name" value="RNaseH-like_sf"/>
</dbReference>
<feature type="compositionally biased region" description="Low complexity" evidence="1">
    <location>
        <begin position="446"/>
        <end position="463"/>
    </location>
</feature>
<reference evidence="2 3" key="1">
    <citation type="journal article" date="2019" name="Sci. Rep.">
        <title>Nanopore sequencing improves the draft genome of the human pathogenic amoeba Naegleria fowleri.</title>
        <authorList>
            <person name="Liechti N."/>
            <person name="Schurch N."/>
            <person name="Bruggmann R."/>
            <person name="Wittwer M."/>
        </authorList>
    </citation>
    <scope>NUCLEOTIDE SEQUENCE [LARGE SCALE GENOMIC DNA]</scope>
    <source>
        <strain evidence="2 3">ATCC 30894</strain>
    </source>
</reference>
<feature type="region of interest" description="Disordered" evidence="1">
    <location>
        <begin position="1"/>
        <end position="77"/>
    </location>
</feature>
<evidence type="ECO:0000313" key="2">
    <source>
        <dbReference type="EMBL" id="KAF0975049.1"/>
    </source>
</evidence>
<evidence type="ECO:0000313" key="3">
    <source>
        <dbReference type="Proteomes" id="UP000444721"/>
    </source>
</evidence>
<dbReference type="VEuPathDB" id="AmoebaDB:NF0115310"/>
<dbReference type="AlphaFoldDB" id="A0A6A5BQ25"/>
<accession>A0A6A5BQ25</accession>
<keyword evidence="3" id="KW-1185">Reference proteome</keyword>
<feature type="region of interest" description="Disordered" evidence="1">
    <location>
        <begin position="495"/>
        <end position="588"/>
    </location>
</feature>
<feature type="compositionally biased region" description="Polar residues" evidence="1">
    <location>
        <begin position="541"/>
        <end position="551"/>
    </location>
</feature>
<feature type="compositionally biased region" description="Polar residues" evidence="1">
    <location>
        <begin position="32"/>
        <end position="77"/>
    </location>
</feature>
<dbReference type="Proteomes" id="UP000444721">
    <property type="component" value="Unassembled WGS sequence"/>
</dbReference>
<dbReference type="VEuPathDB" id="AmoebaDB:NfTy_045070"/>
<name>A0A6A5BQ25_NAEFO</name>
<feature type="region of interest" description="Disordered" evidence="1">
    <location>
        <begin position="374"/>
        <end position="402"/>
    </location>
</feature>
<sequence length="588" mass="66251">MNHQHLTPASSNSSEKKKRKSKISHHHESSSTNQFNNTNYRNHSQQKDANNIDNQNLTTPMSESSEPHTTSISEVSSMNIQSSPHTSFISPSISQYIQSNIIKPYREDIQLYFDPCENTPFYIIYSNSMKLMKNCSNFISHLYEMELKEKQLNHLICKHVIPIGFDAEYKGTNFKITTIQISIYSICFVFGIEKMKKIPNELFEFLNLKTAKVGVGVCNDFKHLISQKYQHNSIMKNNTMNNNNAITINIHTNNTTIVTTSSTTSTTPLIIENIIDLAIVSSQYHLFGTSIPSLKVLGIELLNIENVRGKDKSKFEPFVKYAALDAFIGYSCLYKLYEIMSCDGFSDWIKKQCKSLNDSSFDVISIDGMNSTTLNSTTTMEDSQKEPYSQQDEHNNQHNSSQIIKGKSLTSLMELSKLDPNATDQEREEFLSMRSTFMGMMYGDKTSSSSLSSSTLSSQQQQQVLYAKEKNQARLRKMAHKNSTQRSISNLVNDMKRSKQQVSSSVLHGGPQGTTTSTEEKKVISQSSSLTSKPSNNNNNTPVRLQSPTGSSKKRHQPPPPPASKKSNETKKKKIIKSSQDSLSFSLV</sequence>
<dbReference type="GeneID" id="68113020"/>
<proteinExistence type="predicted"/>
<comment type="caution">
    <text evidence="2">The sequence shown here is derived from an EMBL/GenBank/DDBJ whole genome shotgun (WGS) entry which is preliminary data.</text>
</comment>
<dbReference type="EMBL" id="VFQX01000048">
    <property type="protein sequence ID" value="KAF0975049.1"/>
    <property type="molecule type" value="Genomic_DNA"/>
</dbReference>
<feature type="compositionally biased region" description="Low complexity" evidence="1">
    <location>
        <begin position="525"/>
        <end position="540"/>
    </location>
</feature>
<dbReference type="Gene3D" id="3.30.420.10">
    <property type="entry name" value="Ribonuclease H-like superfamily/Ribonuclease H"/>
    <property type="match status" value="1"/>
</dbReference>
<organism evidence="2 3">
    <name type="scientific">Naegleria fowleri</name>
    <name type="common">Brain eating amoeba</name>
    <dbReference type="NCBI Taxonomy" id="5763"/>
    <lineage>
        <taxon>Eukaryota</taxon>
        <taxon>Discoba</taxon>
        <taxon>Heterolobosea</taxon>
        <taxon>Tetramitia</taxon>
        <taxon>Eutetramitia</taxon>
        <taxon>Vahlkampfiidae</taxon>
        <taxon>Naegleria</taxon>
    </lineage>
</organism>
<evidence type="ECO:0000256" key="1">
    <source>
        <dbReference type="SAM" id="MobiDB-lite"/>
    </source>
</evidence>
<dbReference type="GO" id="GO:0003676">
    <property type="term" value="F:nucleic acid binding"/>
    <property type="evidence" value="ECO:0007669"/>
    <property type="project" value="InterPro"/>
</dbReference>
<protein>
    <recommendedName>
        <fullName evidence="4">3'-5' exonuclease domain-containing protein</fullName>
    </recommendedName>
</protein>
<dbReference type="InterPro" id="IPR036397">
    <property type="entry name" value="RNaseH_sf"/>
</dbReference>
<feature type="compositionally biased region" description="Low complexity" evidence="1">
    <location>
        <begin position="577"/>
        <end position="588"/>
    </location>
</feature>
<dbReference type="SUPFAM" id="SSF53098">
    <property type="entry name" value="Ribonuclease H-like"/>
    <property type="match status" value="1"/>
</dbReference>
<dbReference type="RefSeq" id="XP_044559762.1">
    <property type="nucleotide sequence ID" value="XM_044709367.1"/>
</dbReference>
<dbReference type="OrthoDB" id="10476766at2759"/>
<gene>
    <name evidence="2" type="ORF">FDP41_005802</name>
</gene>
<dbReference type="VEuPathDB" id="AmoebaDB:FDP41_005802"/>
<feature type="compositionally biased region" description="Basic residues" evidence="1">
    <location>
        <begin position="16"/>
        <end position="25"/>
    </location>
</feature>